<dbReference type="Proteomes" id="UP000737420">
    <property type="component" value="Unassembled WGS sequence"/>
</dbReference>
<evidence type="ECO:0000313" key="3">
    <source>
        <dbReference type="Proteomes" id="UP000737420"/>
    </source>
</evidence>
<dbReference type="AlphaFoldDB" id="A0ABD0B9K5"/>
<dbReference type="EMBL" id="BPOP01000032">
    <property type="protein sequence ID" value="GJB92887.1"/>
    <property type="molecule type" value="Genomic_DNA"/>
</dbReference>
<dbReference type="InterPro" id="IPR018875">
    <property type="entry name" value="Antirepressor_Ant_N"/>
</dbReference>
<name>A0ABD0B9K5_AERCA</name>
<reference evidence="2 3" key="1">
    <citation type="submission" date="2021-07" db="EMBL/GenBank/DDBJ databases">
        <title>Draft genome sequence of carbapenem-resistant Aeromonas spp. in Japan.</title>
        <authorList>
            <person name="Maehana S."/>
            <person name="Suzuki M."/>
            <person name="Kitasato H."/>
        </authorList>
    </citation>
    <scope>NUCLEOTIDE SEQUENCE [LARGE SCALE GENOMIC DNA]</scope>
    <source>
        <strain evidence="2 3">KAM382</strain>
    </source>
</reference>
<evidence type="ECO:0000259" key="1">
    <source>
        <dbReference type="Pfam" id="PF10547"/>
    </source>
</evidence>
<dbReference type="PRINTS" id="PR01994">
    <property type="entry name" value="ANTIREPRESSR"/>
</dbReference>
<proteinExistence type="predicted"/>
<dbReference type="Pfam" id="PF10547">
    <property type="entry name" value="P22_AR_N"/>
    <property type="match status" value="1"/>
</dbReference>
<feature type="domain" description="Antirepressor protein ant N-terminal" evidence="1">
    <location>
        <begin position="23"/>
        <end position="133"/>
    </location>
</feature>
<protein>
    <recommendedName>
        <fullName evidence="1">Antirepressor protein ant N-terminal domain-containing protein</fullName>
    </recommendedName>
</protein>
<accession>A0ABD0B9K5</accession>
<dbReference type="RefSeq" id="WP_203762475.1">
    <property type="nucleotide sequence ID" value="NZ_AP024402.1"/>
</dbReference>
<gene>
    <name evidence="2" type="ORF">KAM382_29480</name>
</gene>
<sequence>MTIQQQYQQTKVIGRAANQSMVVPFHGDNLYLVEHQGDPYVPMKPVVEGMGLAWQVQHRKLAAKFSACITEMVIQLPGDTQNRAVTCLPLRKLPAWLYSIQPGKVAPEIREKVVAYQEECDEVLWQYWTTGKADRQSVRKAAKSYLPEYRQARAIKMTADAITVALSVMPNLSQEARQTAMATAVNTVVGDNILPLPVLTERYYTAGEVGERFGISANRVGRIANEHGLKTERYGKFFLDKSRSSTKQVETFRYNEAGAEAVGVIITALEVGGAA</sequence>
<comment type="caution">
    <text evidence="2">The sequence shown here is derived from an EMBL/GenBank/DDBJ whole genome shotgun (WGS) entry which is preliminary data.</text>
</comment>
<organism evidence="2 3">
    <name type="scientific">Aeromonas caviae</name>
    <name type="common">Aeromonas punctata</name>
    <dbReference type="NCBI Taxonomy" id="648"/>
    <lineage>
        <taxon>Bacteria</taxon>
        <taxon>Pseudomonadati</taxon>
        <taxon>Pseudomonadota</taxon>
        <taxon>Gammaproteobacteria</taxon>
        <taxon>Aeromonadales</taxon>
        <taxon>Aeromonadaceae</taxon>
        <taxon>Aeromonas</taxon>
    </lineage>
</organism>
<evidence type="ECO:0000313" key="2">
    <source>
        <dbReference type="EMBL" id="GJB92887.1"/>
    </source>
</evidence>